<evidence type="ECO:0000313" key="6">
    <source>
        <dbReference type="EMBL" id="MFC5066463.1"/>
    </source>
</evidence>
<proteinExistence type="predicted"/>
<keyword evidence="3 5" id="KW-1133">Transmembrane helix</keyword>
<evidence type="ECO:0000256" key="4">
    <source>
        <dbReference type="ARBA" id="ARBA00023136"/>
    </source>
</evidence>
<dbReference type="Gene3D" id="1.20.1280.290">
    <property type="match status" value="1"/>
</dbReference>
<accession>A0ABV9YXB3</accession>
<evidence type="ECO:0000256" key="5">
    <source>
        <dbReference type="SAM" id="Phobius"/>
    </source>
</evidence>
<reference evidence="7" key="1">
    <citation type="journal article" date="2019" name="Int. J. Syst. Evol. Microbiol.">
        <title>The Global Catalogue of Microorganisms (GCM) 10K type strain sequencing project: providing services to taxonomists for standard genome sequencing and annotation.</title>
        <authorList>
            <consortium name="The Broad Institute Genomics Platform"/>
            <consortium name="The Broad Institute Genome Sequencing Center for Infectious Disease"/>
            <person name="Wu L."/>
            <person name="Ma J."/>
        </authorList>
    </citation>
    <scope>NUCLEOTIDE SEQUENCE [LARGE SCALE GENOMIC DNA]</scope>
    <source>
        <strain evidence="7">CGMCC 1.16444</strain>
    </source>
</reference>
<name>A0ABV9YXB3_9HYPH</name>
<feature type="transmembrane region" description="Helical" evidence="5">
    <location>
        <begin position="37"/>
        <end position="55"/>
    </location>
</feature>
<comment type="caution">
    <text evidence="6">The sequence shown here is derived from an EMBL/GenBank/DDBJ whole genome shotgun (WGS) entry which is preliminary data.</text>
</comment>
<evidence type="ECO:0000256" key="2">
    <source>
        <dbReference type="ARBA" id="ARBA00022692"/>
    </source>
</evidence>
<keyword evidence="4 5" id="KW-0472">Membrane</keyword>
<comment type="subcellular location">
    <subcellularLocation>
        <location evidence="1">Membrane</location>
        <topology evidence="1">Multi-pass membrane protein</topology>
    </subcellularLocation>
</comment>
<organism evidence="6 7">
    <name type="scientific">Flaviflagellibacter deserti</name>
    <dbReference type="NCBI Taxonomy" id="2267266"/>
    <lineage>
        <taxon>Bacteria</taxon>
        <taxon>Pseudomonadati</taxon>
        <taxon>Pseudomonadota</taxon>
        <taxon>Alphaproteobacteria</taxon>
        <taxon>Hyphomicrobiales</taxon>
        <taxon>Flaviflagellibacter</taxon>
    </lineage>
</organism>
<protein>
    <submittedName>
        <fullName evidence="6">SemiSWEET family sugar transporter</fullName>
    </submittedName>
</protein>
<keyword evidence="7" id="KW-1185">Reference proteome</keyword>
<keyword evidence="2 5" id="KW-0812">Transmembrane</keyword>
<keyword evidence="6" id="KW-0762">Sugar transport</keyword>
<evidence type="ECO:0000313" key="7">
    <source>
        <dbReference type="Proteomes" id="UP001595796"/>
    </source>
</evidence>
<evidence type="ECO:0000256" key="1">
    <source>
        <dbReference type="ARBA" id="ARBA00004141"/>
    </source>
</evidence>
<feature type="transmembrane region" description="Helical" evidence="5">
    <location>
        <begin position="62"/>
        <end position="81"/>
    </location>
</feature>
<dbReference type="RefSeq" id="WP_114955254.1">
    <property type="nucleotide sequence ID" value="NZ_JBHSJF010000001.1"/>
</dbReference>
<dbReference type="Pfam" id="PF04193">
    <property type="entry name" value="PQ-loop"/>
    <property type="match status" value="1"/>
</dbReference>
<dbReference type="EMBL" id="JBHSJF010000001">
    <property type="protein sequence ID" value="MFC5066463.1"/>
    <property type="molecule type" value="Genomic_DNA"/>
</dbReference>
<sequence>MDGSLTSIVGLVAAFVTTSAAVPQVLKAWRTRSTGDLSWRMLVIQACGLSAWVLYGVLKADSIIIGANAVGTSLYLGLIAMKARWR</sequence>
<keyword evidence="6" id="KW-0813">Transport</keyword>
<dbReference type="InterPro" id="IPR006603">
    <property type="entry name" value="PQ-loop_rpt"/>
</dbReference>
<gene>
    <name evidence="6" type="ORF">ACFPFW_00365</name>
</gene>
<dbReference type="Proteomes" id="UP001595796">
    <property type="component" value="Unassembled WGS sequence"/>
</dbReference>
<evidence type="ECO:0000256" key="3">
    <source>
        <dbReference type="ARBA" id="ARBA00022989"/>
    </source>
</evidence>